<protein>
    <submittedName>
        <fullName evidence="2">Uncharacterized protein</fullName>
    </submittedName>
</protein>
<dbReference type="AlphaFoldDB" id="A0AAW1VYY5"/>
<organism evidence="2 3">
    <name type="scientific">Rubus argutus</name>
    <name type="common">Southern blackberry</name>
    <dbReference type="NCBI Taxonomy" id="59490"/>
    <lineage>
        <taxon>Eukaryota</taxon>
        <taxon>Viridiplantae</taxon>
        <taxon>Streptophyta</taxon>
        <taxon>Embryophyta</taxon>
        <taxon>Tracheophyta</taxon>
        <taxon>Spermatophyta</taxon>
        <taxon>Magnoliopsida</taxon>
        <taxon>eudicotyledons</taxon>
        <taxon>Gunneridae</taxon>
        <taxon>Pentapetalae</taxon>
        <taxon>rosids</taxon>
        <taxon>fabids</taxon>
        <taxon>Rosales</taxon>
        <taxon>Rosaceae</taxon>
        <taxon>Rosoideae</taxon>
        <taxon>Rosoideae incertae sedis</taxon>
        <taxon>Rubus</taxon>
    </lineage>
</organism>
<feature type="region of interest" description="Disordered" evidence="1">
    <location>
        <begin position="47"/>
        <end position="94"/>
    </location>
</feature>
<evidence type="ECO:0000313" key="2">
    <source>
        <dbReference type="EMBL" id="KAK9911992.1"/>
    </source>
</evidence>
<reference evidence="2 3" key="1">
    <citation type="journal article" date="2023" name="G3 (Bethesda)">
        <title>A chromosome-length genome assembly and annotation of blackberry (Rubus argutus, cv. 'Hillquist').</title>
        <authorList>
            <person name="Bruna T."/>
            <person name="Aryal R."/>
            <person name="Dudchenko O."/>
            <person name="Sargent D.J."/>
            <person name="Mead D."/>
            <person name="Buti M."/>
            <person name="Cavallini A."/>
            <person name="Hytonen T."/>
            <person name="Andres J."/>
            <person name="Pham M."/>
            <person name="Weisz D."/>
            <person name="Mascagni F."/>
            <person name="Usai G."/>
            <person name="Natali L."/>
            <person name="Bassil N."/>
            <person name="Fernandez G.E."/>
            <person name="Lomsadze A."/>
            <person name="Armour M."/>
            <person name="Olukolu B."/>
            <person name="Poorten T."/>
            <person name="Britton C."/>
            <person name="Davik J."/>
            <person name="Ashrafi H."/>
            <person name="Aiden E.L."/>
            <person name="Borodovsky M."/>
            <person name="Worthington M."/>
        </authorList>
    </citation>
    <scope>NUCLEOTIDE SEQUENCE [LARGE SCALE GENOMIC DNA]</scope>
    <source>
        <strain evidence="2">PI 553951</strain>
    </source>
</reference>
<name>A0AAW1VYY5_RUBAR</name>
<keyword evidence="3" id="KW-1185">Reference proteome</keyword>
<dbReference type="EMBL" id="JBEDUW010000007">
    <property type="protein sequence ID" value="KAK9911992.1"/>
    <property type="molecule type" value="Genomic_DNA"/>
</dbReference>
<proteinExistence type="predicted"/>
<gene>
    <name evidence="2" type="ORF">M0R45_035868</name>
</gene>
<evidence type="ECO:0000313" key="3">
    <source>
        <dbReference type="Proteomes" id="UP001457282"/>
    </source>
</evidence>
<accession>A0AAW1VYY5</accession>
<evidence type="ECO:0000256" key="1">
    <source>
        <dbReference type="SAM" id="MobiDB-lite"/>
    </source>
</evidence>
<feature type="compositionally biased region" description="Basic residues" evidence="1">
    <location>
        <begin position="67"/>
        <end position="92"/>
    </location>
</feature>
<sequence>MGRDEGDWVMILAGRDLFLFISSSQQLGAAVTAAWIDGVAVVSTGARTGQQGRAGQISAGQNGHGKALQRRRRQRHGGSRLGQRRGKERRRMWTAATVAREEQAVAEMKIVQGTGP</sequence>
<comment type="caution">
    <text evidence="2">The sequence shown here is derived from an EMBL/GenBank/DDBJ whole genome shotgun (WGS) entry which is preliminary data.</text>
</comment>
<dbReference type="Proteomes" id="UP001457282">
    <property type="component" value="Unassembled WGS sequence"/>
</dbReference>
<feature type="compositionally biased region" description="Low complexity" evidence="1">
    <location>
        <begin position="47"/>
        <end position="56"/>
    </location>
</feature>